<dbReference type="CDD" id="cd05233">
    <property type="entry name" value="SDR_c"/>
    <property type="match status" value="1"/>
</dbReference>
<dbReference type="NCBIfam" id="NF005075">
    <property type="entry name" value="PRK06500.1"/>
    <property type="match status" value="1"/>
</dbReference>
<keyword evidence="2" id="KW-0560">Oxidoreductase</keyword>
<reference evidence="4" key="1">
    <citation type="submission" date="2022-05" db="EMBL/GenBank/DDBJ databases">
        <title>Schlegelella sp. nov., isolated from mangrove soil.</title>
        <authorList>
            <person name="Liu Y."/>
            <person name="Ge X."/>
            <person name="Liu W."/>
        </authorList>
    </citation>
    <scope>NUCLEOTIDE SEQUENCE</scope>
    <source>
        <strain evidence="4">S2-27</strain>
    </source>
</reference>
<dbReference type="PROSITE" id="PS00061">
    <property type="entry name" value="ADH_SHORT"/>
    <property type="match status" value="1"/>
</dbReference>
<comment type="caution">
    <text evidence="4">The sequence shown here is derived from an EMBL/GenBank/DDBJ whole genome shotgun (WGS) entry which is preliminary data.</text>
</comment>
<dbReference type="Gene3D" id="3.40.50.720">
    <property type="entry name" value="NAD(P)-binding Rossmann-like Domain"/>
    <property type="match status" value="1"/>
</dbReference>
<accession>A0ABT0YVA5</accession>
<dbReference type="InterPro" id="IPR057326">
    <property type="entry name" value="KR_dom"/>
</dbReference>
<evidence type="ECO:0000256" key="1">
    <source>
        <dbReference type="ARBA" id="ARBA00006484"/>
    </source>
</evidence>
<protein>
    <submittedName>
        <fullName evidence="4">SDR family oxidoreductase</fullName>
    </submittedName>
</protein>
<dbReference type="Pfam" id="PF13561">
    <property type="entry name" value="adh_short_C2"/>
    <property type="match status" value="1"/>
</dbReference>
<evidence type="ECO:0000259" key="3">
    <source>
        <dbReference type="SMART" id="SM00822"/>
    </source>
</evidence>
<comment type="similarity">
    <text evidence="1">Belongs to the short-chain dehydrogenases/reductases (SDR) family.</text>
</comment>
<dbReference type="PRINTS" id="PR00081">
    <property type="entry name" value="GDHRDH"/>
</dbReference>
<dbReference type="InterPro" id="IPR020904">
    <property type="entry name" value="Sc_DH/Rdtase_CS"/>
</dbReference>
<dbReference type="EMBL" id="JAMKFE010000017">
    <property type="protein sequence ID" value="MCM5682234.1"/>
    <property type="molecule type" value="Genomic_DNA"/>
</dbReference>
<sequence length="249" mass="26336">MQRLQGKTALITGGTTGIGLATARLFIDEGARVAVTGFNPDTLEAARRELGEHALVLRCDAGAPPEQARLAATVRESLGRLDVVFVNAGIGDFRPLEQWDEASFDRSFATNLKGPFFLLQALLPVLADPASVVLNSSINAHLGMPHSSVYAATKAALRSLARTLSGELVGRGIRVNAVSPGPVTTPIYGKLGLPVEQLEQMAEGIRQQVPLQRFGDPKEIAEAVLFLASDASSYMVGSEMLVDGGMVSV</sequence>
<gene>
    <name evidence="4" type="ORF">M8A51_22120</name>
</gene>
<evidence type="ECO:0000313" key="5">
    <source>
        <dbReference type="Proteomes" id="UP001165541"/>
    </source>
</evidence>
<evidence type="ECO:0000313" key="4">
    <source>
        <dbReference type="EMBL" id="MCM5682234.1"/>
    </source>
</evidence>
<keyword evidence="5" id="KW-1185">Reference proteome</keyword>
<feature type="domain" description="Ketoreductase" evidence="3">
    <location>
        <begin position="7"/>
        <end position="181"/>
    </location>
</feature>
<proteinExistence type="inferred from homology"/>
<dbReference type="PANTHER" id="PTHR43669:SF3">
    <property type="entry name" value="ALCOHOL DEHYDROGENASE, PUTATIVE (AFU_ORTHOLOGUE AFUA_3G03445)-RELATED"/>
    <property type="match status" value="1"/>
</dbReference>
<dbReference type="PANTHER" id="PTHR43669">
    <property type="entry name" value="5-KETO-D-GLUCONATE 5-REDUCTASE"/>
    <property type="match status" value="1"/>
</dbReference>
<dbReference type="SUPFAM" id="SSF51735">
    <property type="entry name" value="NAD(P)-binding Rossmann-fold domains"/>
    <property type="match status" value="1"/>
</dbReference>
<dbReference type="RefSeq" id="WP_251780709.1">
    <property type="nucleotide sequence ID" value="NZ_JAMKFE010000017.1"/>
</dbReference>
<dbReference type="SMART" id="SM00822">
    <property type="entry name" value="PKS_KR"/>
    <property type="match status" value="1"/>
</dbReference>
<dbReference type="Proteomes" id="UP001165541">
    <property type="component" value="Unassembled WGS sequence"/>
</dbReference>
<dbReference type="InterPro" id="IPR036291">
    <property type="entry name" value="NAD(P)-bd_dom_sf"/>
</dbReference>
<evidence type="ECO:0000256" key="2">
    <source>
        <dbReference type="ARBA" id="ARBA00023002"/>
    </source>
</evidence>
<dbReference type="InterPro" id="IPR002347">
    <property type="entry name" value="SDR_fam"/>
</dbReference>
<name>A0ABT0YVA5_9BURK</name>
<organism evidence="4 5">
    <name type="scientific">Caldimonas mangrovi</name>
    <dbReference type="NCBI Taxonomy" id="2944811"/>
    <lineage>
        <taxon>Bacteria</taxon>
        <taxon>Pseudomonadati</taxon>
        <taxon>Pseudomonadota</taxon>
        <taxon>Betaproteobacteria</taxon>
        <taxon>Burkholderiales</taxon>
        <taxon>Sphaerotilaceae</taxon>
        <taxon>Caldimonas</taxon>
    </lineage>
</organism>